<accession>A0A8S5NXX5</accession>
<organism evidence="1">
    <name type="scientific">Siphoviridae sp. ct6bb17</name>
    <dbReference type="NCBI Taxonomy" id="2825345"/>
    <lineage>
        <taxon>Viruses</taxon>
        <taxon>Duplodnaviria</taxon>
        <taxon>Heunggongvirae</taxon>
        <taxon>Uroviricota</taxon>
        <taxon>Caudoviricetes</taxon>
    </lineage>
</organism>
<reference evidence="1" key="1">
    <citation type="journal article" date="2021" name="Proc. Natl. Acad. Sci. U.S.A.">
        <title>A Catalog of Tens of Thousands of Viruses from Human Metagenomes Reveals Hidden Associations with Chronic Diseases.</title>
        <authorList>
            <person name="Tisza M.J."/>
            <person name="Buck C.B."/>
        </authorList>
    </citation>
    <scope>NUCLEOTIDE SEQUENCE</scope>
    <source>
        <strain evidence="1">Ct6bb17</strain>
    </source>
</reference>
<sequence>MKAKVLRRFIDIKTKKAHEVGEVFQLTKARYDEIISNTKKLVEAGRLSQGTQLIEEVKEKATAKKK</sequence>
<protein>
    <submittedName>
        <fullName evidence="1">Uncharacterized protein</fullName>
    </submittedName>
</protein>
<dbReference type="EMBL" id="BK015290">
    <property type="protein sequence ID" value="DAD99669.1"/>
    <property type="molecule type" value="Genomic_DNA"/>
</dbReference>
<name>A0A8S5NXX5_9CAUD</name>
<evidence type="ECO:0000313" key="1">
    <source>
        <dbReference type="EMBL" id="DAD99669.1"/>
    </source>
</evidence>
<proteinExistence type="predicted"/>